<dbReference type="SUPFAM" id="SSF55781">
    <property type="entry name" value="GAF domain-like"/>
    <property type="match status" value="1"/>
</dbReference>
<evidence type="ECO:0000313" key="2">
    <source>
        <dbReference type="EMBL" id="MCD5313385.1"/>
    </source>
</evidence>
<dbReference type="InterPro" id="IPR050706">
    <property type="entry name" value="Cyclic-di-GMP_PDE-like"/>
</dbReference>
<protein>
    <submittedName>
        <fullName evidence="2">EAL domain-containing protein</fullName>
    </submittedName>
</protein>
<accession>A0A9X1NG32</accession>
<dbReference type="CDD" id="cd01948">
    <property type="entry name" value="EAL"/>
    <property type="match status" value="1"/>
</dbReference>
<dbReference type="RefSeq" id="WP_231444517.1">
    <property type="nucleotide sequence ID" value="NZ_JAJOMB010000011.1"/>
</dbReference>
<dbReference type="PANTHER" id="PTHR33121">
    <property type="entry name" value="CYCLIC DI-GMP PHOSPHODIESTERASE PDEF"/>
    <property type="match status" value="1"/>
</dbReference>
<dbReference type="EMBL" id="JAJOMB010000011">
    <property type="protein sequence ID" value="MCD5313385.1"/>
    <property type="molecule type" value="Genomic_DNA"/>
</dbReference>
<comment type="caution">
    <text evidence="2">The sequence shown here is derived from an EMBL/GenBank/DDBJ whole genome shotgun (WGS) entry which is preliminary data.</text>
</comment>
<dbReference type="GO" id="GO:0071111">
    <property type="term" value="F:cyclic-guanylate-specific phosphodiesterase activity"/>
    <property type="evidence" value="ECO:0007669"/>
    <property type="project" value="InterPro"/>
</dbReference>
<sequence>MESIEAASVPPFPRQRVSGEDLEIRRLLRLARVHLGMEFAAVVEVFGDQVALRAVDCGQTTLSFLLDRHLPADGTYAQRILAGTLPTHLADTHWHPGTRDLPSTRVNGVGSYAAAPIGPAALLICASGKSTPGLDERASQFLSLLAEVVGEQVRQAHLWESGRIHEALDAARFRMVYQPIVDLAQGSVVGYEALARFDDPGFPTPAHAFEAASRAGVGVQLELLTMSSALEMLPVVPGGGRLNVNLSAEALMTPSVVDLLLHHAQYPLSVEITEHTQVRDYASLSEPLEHLRRAGVEIVVDDAGAGFANFVHLLKLRPSVIKLDIEIVRGIDQDPMRLALTRSLVGFAAEAKVSLVAEGIETDGELQTLRALGVGFGQGFIVGRPADLPAA</sequence>
<dbReference type="InterPro" id="IPR035919">
    <property type="entry name" value="EAL_sf"/>
</dbReference>
<feature type="domain" description="EAL" evidence="1">
    <location>
        <begin position="157"/>
        <end position="391"/>
    </location>
</feature>
<keyword evidence="3" id="KW-1185">Reference proteome</keyword>
<dbReference type="SUPFAM" id="SSF141868">
    <property type="entry name" value="EAL domain-like"/>
    <property type="match status" value="1"/>
</dbReference>
<dbReference type="PANTHER" id="PTHR33121:SF76">
    <property type="entry name" value="SIGNALING PROTEIN"/>
    <property type="match status" value="1"/>
</dbReference>
<reference evidence="2" key="1">
    <citation type="submission" date="2021-11" db="EMBL/GenBank/DDBJ databases">
        <title>Streptomyces corallinus and Kineosporia corallina sp. nov., two new coral-derived marine actinobacteria.</title>
        <authorList>
            <person name="Buangrab K."/>
            <person name="Sutthacheep M."/>
            <person name="Yeemin T."/>
            <person name="Harunari E."/>
            <person name="Igarashi Y."/>
            <person name="Sripreechasak P."/>
            <person name="Kanchanasin P."/>
            <person name="Tanasupawat S."/>
            <person name="Phongsopitanun W."/>
        </authorList>
    </citation>
    <scope>NUCLEOTIDE SEQUENCE</scope>
    <source>
        <strain evidence="2">JCM 31032</strain>
    </source>
</reference>
<proteinExistence type="predicted"/>
<evidence type="ECO:0000313" key="3">
    <source>
        <dbReference type="Proteomes" id="UP001138997"/>
    </source>
</evidence>
<dbReference type="SMART" id="SM00052">
    <property type="entry name" value="EAL"/>
    <property type="match status" value="1"/>
</dbReference>
<dbReference type="AlphaFoldDB" id="A0A9X1NG32"/>
<evidence type="ECO:0000259" key="1">
    <source>
        <dbReference type="PROSITE" id="PS50883"/>
    </source>
</evidence>
<dbReference type="InterPro" id="IPR001633">
    <property type="entry name" value="EAL_dom"/>
</dbReference>
<dbReference type="Proteomes" id="UP001138997">
    <property type="component" value="Unassembled WGS sequence"/>
</dbReference>
<name>A0A9X1NG32_9ACTN</name>
<organism evidence="2 3">
    <name type="scientific">Kineosporia babensis</name>
    <dbReference type="NCBI Taxonomy" id="499548"/>
    <lineage>
        <taxon>Bacteria</taxon>
        <taxon>Bacillati</taxon>
        <taxon>Actinomycetota</taxon>
        <taxon>Actinomycetes</taxon>
        <taxon>Kineosporiales</taxon>
        <taxon>Kineosporiaceae</taxon>
        <taxon>Kineosporia</taxon>
    </lineage>
</organism>
<gene>
    <name evidence="2" type="ORF">LR394_20970</name>
</gene>
<dbReference type="Pfam" id="PF00563">
    <property type="entry name" value="EAL"/>
    <property type="match status" value="1"/>
</dbReference>
<dbReference type="Gene3D" id="3.20.20.450">
    <property type="entry name" value="EAL domain"/>
    <property type="match status" value="1"/>
</dbReference>
<dbReference type="PROSITE" id="PS50883">
    <property type="entry name" value="EAL"/>
    <property type="match status" value="1"/>
</dbReference>